<evidence type="ECO:0000313" key="12">
    <source>
        <dbReference type="EMBL" id="NDY84262.1"/>
    </source>
</evidence>
<evidence type="ECO:0000256" key="6">
    <source>
        <dbReference type="ARBA" id="ARBA00023136"/>
    </source>
</evidence>
<evidence type="ECO:0000256" key="4">
    <source>
        <dbReference type="ARBA" id="ARBA00022692"/>
    </source>
</evidence>
<reference evidence="12" key="1">
    <citation type="submission" date="2020-02" db="EMBL/GenBank/DDBJ databases">
        <authorList>
            <person name="Chen W.-M."/>
        </authorList>
    </citation>
    <scope>NUCLEOTIDE SEQUENCE</scope>
    <source>
        <strain evidence="12">NBD-18</strain>
    </source>
</reference>
<evidence type="ECO:0000256" key="5">
    <source>
        <dbReference type="ARBA" id="ARBA00022989"/>
    </source>
</evidence>
<keyword evidence="9" id="KW-0732">Signal</keyword>
<dbReference type="Gene3D" id="1.10.287.1260">
    <property type="match status" value="1"/>
</dbReference>
<evidence type="ECO:0000256" key="1">
    <source>
        <dbReference type="ARBA" id="ARBA00004651"/>
    </source>
</evidence>
<feature type="transmembrane region" description="Helical" evidence="8">
    <location>
        <begin position="524"/>
        <end position="542"/>
    </location>
</feature>
<evidence type="ECO:0000259" key="10">
    <source>
        <dbReference type="Pfam" id="PF00924"/>
    </source>
</evidence>
<dbReference type="Pfam" id="PF21082">
    <property type="entry name" value="MS_channel_3rd"/>
    <property type="match status" value="1"/>
</dbReference>
<feature type="coiled-coil region" evidence="7">
    <location>
        <begin position="184"/>
        <end position="211"/>
    </location>
</feature>
<evidence type="ECO:0000259" key="11">
    <source>
        <dbReference type="Pfam" id="PF21082"/>
    </source>
</evidence>
<dbReference type="SUPFAM" id="SSF50182">
    <property type="entry name" value="Sm-like ribonucleoproteins"/>
    <property type="match status" value="1"/>
</dbReference>
<keyword evidence="3" id="KW-1003">Cell membrane</keyword>
<comment type="caution">
    <text evidence="12">The sequence shown here is derived from an EMBL/GenBank/DDBJ whole genome shotgun (WGS) entry which is preliminary data.</text>
</comment>
<evidence type="ECO:0000256" key="9">
    <source>
        <dbReference type="SAM" id="SignalP"/>
    </source>
</evidence>
<name>A0A6B2R201_9BURK</name>
<dbReference type="SUPFAM" id="SSF82689">
    <property type="entry name" value="Mechanosensitive channel protein MscS (YggB), C-terminal domain"/>
    <property type="match status" value="1"/>
</dbReference>
<feature type="transmembrane region" description="Helical" evidence="8">
    <location>
        <begin position="589"/>
        <end position="609"/>
    </location>
</feature>
<accession>A0A6B2R201</accession>
<feature type="domain" description="Mechanosensitive ion channel MscS" evidence="10">
    <location>
        <begin position="607"/>
        <end position="673"/>
    </location>
</feature>
<dbReference type="PANTHER" id="PTHR30347:SF1">
    <property type="entry name" value="MECHANOSENSITIVE CHANNEL MSCK"/>
    <property type="match status" value="1"/>
</dbReference>
<keyword evidence="7" id="KW-0175">Coiled coil</keyword>
<proteinExistence type="inferred from homology"/>
<comment type="subcellular location">
    <subcellularLocation>
        <location evidence="1">Cell membrane</location>
        <topology evidence="1">Multi-pass membrane protein</topology>
    </subcellularLocation>
</comment>
<dbReference type="InterPro" id="IPR010920">
    <property type="entry name" value="LSM_dom_sf"/>
</dbReference>
<dbReference type="InterPro" id="IPR023408">
    <property type="entry name" value="MscS_beta-dom_sf"/>
</dbReference>
<keyword evidence="6 8" id="KW-0472">Membrane</keyword>
<evidence type="ECO:0000256" key="2">
    <source>
        <dbReference type="ARBA" id="ARBA00008017"/>
    </source>
</evidence>
<dbReference type="InterPro" id="IPR006685">
    <property type="entry name" value="MscS_channel_2nd"/>
</dbReference>
<keyword evidence="4 8" id="KW-0812">Transmembrane</keyword>
<dbReference type="InterPro" id="IPR049278">
    <property type="entry name" value="MS_channel_C"/>
</dbReference>
<dbReference type="RefSeq" id="WP_163656073.1">
    <property type="nucleotide sequence ID" value="NZ_JAAGRN010000010.1"/>
</dbReference>
<dbReference type="GO" id="GO:0008381">
    <property type="term" value="F:mechanosensitive monoatomic ion channel activity"/>
    <property type="evidence" value="ECO:0007669"/>
    <property type="project" value="UniProtKB-ARBA"/>
</dbReference>
<dbReference type="InterPro" id="IPR011066">
    <property type="entry name" value="MscS_channel_C_sf"/>
</dbReference>
<feature type="transmembrane region" description="Helical" evidence="8">
    <location>
        <begin position="563"/>
        <end position="583"/>
    </location>
</feature>
<feature type="domain" description="Mechanosensitive ion channel MscS C-terminal" evidence="11">
    <location>
        <begin position="683"/>
        <end position="765"/>
    </location>
</feature>
<comment type="similarity">
    <text evidence="2">Belongs to the MscS (TC 1.A.23) family.</text>
</comment>
<protein>
    <submittedName>
        <fullName evidence="12">Mechanosensitive ion channel</fullName>
    </submittedName>
</protein>
<dbReference type="Gene3D" id="2.30.30.60">
    <property type="match status" value="1"/>
</dbReference>
<gene>
    <name evidence="12" type="ORF">G3I67_13595</name>
</gene>
<sequence length="794" mass="88332">MISKTCLRFVSIGLLALSTVLCRAQGLPGSPINSLIIPNGAQKNTAQTNATPPTNGATDNPIARTATDIDTQLAEVQKKIDIAKADLVKAKNQLSSISATNTPALEAAQENAGTLQKLIDVYAQNIDSLKDLKRLTDKAAALKKEKDNWHAPAGTAPWPLEIADEIQFSLMQWQYQVQHLSQRLIIVDQQIEDMKKTRARLEIEFRQVATDPEKTTKAESIRRHLEINSASISEMLLEKEVVSTEKQIALTHISIQKQNWNYYDNRFAFSHEDLEKTQNNLEAEIAKLRGLETQASSNINRTLDLAAVAKARLTKIESTPGASQQAITQAKREWRKADGQAEAVRLEREKHRAMIELATLQIQLWNIRHDLYSSNLNAETLDKIKERQLVIARRMNQGMQYLTQMIAEKSQTYFELTEQVKITKDPAENAFLLELMKPITAQIDNARSLYLMMSRVNQLLEITQGEIQTKISNRSLRQKIDTIRVVVIGYAKAFWNYEIFAIDDTIVVDGRELKTKRSITIGKSIGAIMILIFGFMIISRLIKRMLAIAVNKAHLGASKSVVIGRWLMLLAGFTLIVTAFNLVEIPLSIFAFFGGALAIGVGFGTQNILKNLISGVILLIEKPIRLGDLVEIDGVTGVVTSIGIRFSTIHGAQGTDTLIPNSSLVEHKLVNWTYSTPDVRKEIKVTVAYNSDVETVRSILQEVCTTHPAIIGTPSPLVTLDDFGDNGLVFTVQCWMRIQSGLVIAQVLSELRVKILAAFKQAGIDLPFPQRVVQFDTSQPLEVNLMSQPGSQQA</sequence>
<evidence type="ECO:0000256" key="8">
    <source>
        <dbReference type="SAM" id="Phobius"/>
    </source>
</evidence>
<dbReference type="AlphaFoldDB" id="A0A6B2R201"/>
<evidence type="ECO:0000256" key="7">
    <source>
        <dbReference type="SAM" id="Coils"/>
    </source>
</evidence>
<dbReference type="GO" id="GO:0005886">
    <property type="term" value="C:plasma membrane"/>
    <property type="evidence" value="ECO:0007669"/>
    <property type="project" value="UniProtKB-SubCell"/>
</dbReference>
<dbReference type="PANTHER" id="PTHR30347">
    <property type="entry name" value="POTASSIUM CHANNEL RELATED"/>
    <property type="match status" value="1"/>
</dbReference>
<feature type="coiled-coil region" evidence="7">
    <location>
        <begin position="73"/>
        <end position="145"/>
    </location>
</feature>
<dbReference type="Gene3D" id="3.30.70.100">
    <property type="match status" value="1"/>
</dbReference>
<feature type="chain" id="PRO_5025494377" evidence="9">
    <location>
        <begin position="25"/>
        <end position="794"/>
    </location>
</feature>
<feature type="signal peptide" evidence="9">
    <location>
        <begin position="1"/>
        <end position="24"/>
    </location>
</feature>
<keyword evidence="5 8" id="KW-1133">Transmembrane helix</keyword>
<evidence type="ECO:0000256" key="3">
    <source>
        <dbReference type="ARBA" id="ARBA00022475"/>
    </source>
</evidence>
<dbReference type="Pfam" id="PF00924">
    <property type="entry name" value="MS_channel_2nd"/>
    <property type="match status" value="1"/>
</dbReference>
<organism evidence="12">
    <name type="scientific">Sheuella amnicola</name>
    <dbReference type="NCBI Taxonomy" id="2707330"/>
    <lineage>
        <taxon>Bacteria</taxon>
        <taxon>Pseudomonadati</taxon>
        <taxon>Pseudomonadota</taxon>
        <taxon>Betaproteobacteria</taxon>
        <taxon>Burkholderiales</taxon>
        <taxon>Alcaligenaceae</taxon>
        <taxon>Sheuella</taxon>
    </lineage>
</organism>
<dbReference type="InterPro" id="IPR052702">
    <property type="entry name" value="MscS-like_channel"/>
</dbReference>
<dbReference type="EMBL" id="JAAGRN010000010">
    <property type="protein sequence ID" value="NDY84262.1"/>
    <property type="molecule type" value="Genomic_DNA"/>
</dbReference>